<keyword evidence="2" id="KW-0805">Transcription regulation</keyword>
<protein>
    <submittedName>
        <fullName evidence="7">RNA polymerase sigma-70 factor, ECF subfamily</fullName>
    </submittedName>
</protein>
<dbReference type="SUPFAM" id="SSF88659">
    <property type="entry name" value="Sigma3 and sigma4 domains of RNA polymerase sigma factors"/>
    <property type="match status" value="1"/>
</dbReference>
<feature type="domain" description="RNA polymerase sigma factor 70 region 4 type 2" evidence="6">
    <location>
        <begin position="109"/>
        <end position="160"/>
    </location>
</feature>
<comment type="similarity">
    <text evidence="1">Belongs to the sigma-70 factor family. ECF subfamily.</text>
</comment>
<dbReference type="GO" id="GO:0003677">
    <property type="term" value="F:DNA binding"/>
    <property type="evidence" value="ECO:0007669"/>
    <property type="project" value="InterPro"/>
</dbReference>
<dbReference type="CDD" id="cd06171">
    <property type="entry name" value="Sigma70_r4"/>
    <property type="match status" value="1"/>
</dbReference>
<dbReference type="SUPFAM" id="SSF88946">
    <property type="entry name" value="Sigma2 domain of RNA polymerase sigma factors"/>
    <property type="match status" value="1"/>
</dbReference>
<dbReference type="NCBIfam" id="TIGR02937">
    <property type="entry name" value="sigma70-ECF"/>
    <property type="match status" value="1"/>
</dbReference>
<dbReference type="RefSeq" id="WP_008909909.1">
    <property type="nucleotide sequence ID" value="NZ_CAKP01000138.1"/>
</dbReference>
<gene>
    <name evidence="7" type="ORF">CAAU_2583</name>
</gene>
<dbReference type="STRING" id="857293.CAAU_2583"/>
<dbReference type="AlphaFoldDB" id="I7KWR4"/>
<dbReference type="Proteomes" id="UP000007652">
    <property type="component" value="Unassembled WGS sequence"/>
</dbReference>
<dbReference type="EMBL" id="CAKP01000138">
    <property type="protein sequence ID" value="CCJ34666.1"/>
    <property type="molecule type" value="Genomic_DNA"/>
</dbReference>
<dbReference type="Pfam" id="PF08281">
    <property type="entry name" value="Sigma70_r4_2"/>
    <property type="match status" value="1"/>
</dbReference>
<dbReference type="InterPro" id="IPR036388">
    <property type="entry name" value="WH-like_DNA-bd_sf"/>
</dbReference>
<reference evidence="7 8" key="1">
    <citation type="journal article" date="2011" name="J. Bacteriol.">
        <title>Draft genome sequence of Caloramator australicus strain RC3T, a thermoanaerobe from the Great Artesian Basin of Australia.</title>
        <authorList>
            <person name="Ogg C.D."/>
            <person name="Patel B.K.C."/>
        </authorList>
    </citation>
    <scope>NUCLEOTIDE SEQUENCE [LARGE SCALE GENOMIC DNA]</scope>
    <source>
        <strain evidence="7 8">RC3</strain>
    </source>
</reference>
<dbReference type="Gene3D" id="1.10.10.10">
    <property type="entry name" value="Winged helix-like DNA-binding domain superfamily/Winged helix DNA-binding domain"/>
    <property type="match status" value="1"/>
</dbReference>
<dbReference type="GO" id="GO:0016987">
    <property type="term" value="F:sigma factor activity"/>
    <property type="evidence" value="ECO:0007669"/>
    <property type="project" value="UniProtKB-KW"/>
</dbReference>
<dbReference type="eggNOG" id="COG1595">
    <property type="taxonomic scope" value="Bacteria"/>
</dbReference>
<evidence type="ECO:0000259" key="6">
    <source>
        <dbReference type="Pfam" id="PF08281"/>
    </source>
</evidence>
<dbReference type="InterPro" id="IPR013249">
    <property type="entry name" value="RNA_pol_sigma70_r4_t2"/>
</dbReference>
<feature type="domain" description="RNA polymerase sigma-70 region 2" evidence="5">
    <location>
        <begin position="13"/>
        <end position="79"/>
    </location>
</feature>
<evidence type="ECO:0000256" key="1">
    <source>
        <dbReference type="ARBA" id="ARBA00010641"/>
    </source>
</evidence>
<evidence type="ECO:0000256" key="3">
    <source>
        <dbReference type="ARBA" id="ARBA00023082"/>
    </source>
</evidence>
<dbReference type="InterPro" id="IPR039425">
    <property type="entry name" value="RNA_pol_sigma-70-like"/>
</dbReference>
<dbReference type="InterPro" id="IPR014284">
    <property type="entry name" value="RNA_pol_sigma-70_dom"/>
</dbReference>
<comment type="caution">
    <text evidence="7">The sequence shown here is derived from an EMBL/GenBank/DDBJ whole genome shotgun (WGS) entry which is preliminary data.</text>
</comment>
<keyword evidence="8" id="KW-1185">Reference proteome</keyword>
<dbReference type="Gene3D" id="1.10.1740.10">
    <property type="match status" value="1"/>
</dbReference>
<accession>I7KWR4</accession>
<organism evidence="7 8">
    <name type="scientific">Caloramator australicus RC3</name>
    <dbReference type="NCBI Taxonomy" id="857293"/>
    <lineage>
        <taxon>Bacteria</taxon>
        <taxon>Bacillati</taxon>
        <taxon>Bacillota</taxon>
        <taxon>Clostridia</taxon>
        <taxon>Eubacteriales</taxon>
        <taxon>Clostridiaceae</taxon>
        <taxon>Caloramator</taxon>
    </lineage>
</organism>
<dbReference type="InterPro" id="IPR013324">
    <property type="entry name" value="RNA_pol_sigma_r3/r4-like"/>
</dbReference>
<evidence type="ECO:0000313" key="8">
    <source>
        <dbReference type="Proteomes" id="UP000007652"/>
    </source>
</evidence>
<dbReference type="InterPro" id="IPR007627">
    <property type="entry name" value="RNA_pol_sigma70_r2"/>
</dbReference>
<dbReference type="InterPro" id="IPR013325">
    <property type="entry name" value="RNA_pol_sigma_r2"/>
</dbReference>
<dbReference type="Pfam" id="PF04542">
    <property type="entry name" value="Sigma70_r2"/>
    <property type="match status" value="1"/>
</dbReference>
<evidence type="ECO:0000256" key="2">
    <source>
        <dbReference type="ARBA" id="ARBA00023015"/>
    </source>
</evidence>
<dbReference type="PANTHER" id="PTHR43133">
    <property type="entry name" value="RNA POLYMERASE ECF-TYPE SIGMA FACTO"/>
    <property type="match status" value="1"/>
</dbReference>
<evidence type="ECO:0000313" key="7">
    <source>
        <dbReference type="EMBL" id="CCJ34666.1"/>
    </source>
</evidence>
<dbReference type="GO" id="GO:0006352">
    <property type="term" value="P:DNA-templated transcription initiation"/>
    <property type="evidence" value="ECO:0007669"/>
    <property type="project" value="InterPro"/>
</dbReference>
<keyword evidence="4" id="KW-0804">Transcription</keyword>
<dbReference type="OrthoDB" id="9795666at2"/>
<keyword evidence="3" id="KW-0731">Sigma factor</keyword>
<name>I7KWR4_9CLOT</name>
<evidence type="ECO:0000256" key="4">
    <source>
        <dbReference type="ARBA" id="ARBA00023163"/>
    </source>
</evidence>
<sequence>MDRAEDSRKIEDLVEKYGDDVLRICFVYTKDYAAAQDLFQETFIKVYNNLKNFRGDSSEKTWIIRIAINICKDYLKSAWIKRFIFLDEIKENSSTDVEGLVIDEIKKHEVIKAVLNLPPKYREVILLYYYFDFNTIEIAKTIGISETAVRSRLKRARDQLKNIFNEGEVVDYEG</sequence>
<dbReference type="PANTHER" id="PTHR43133:SF60">
    <property type="entry name" value="RNA POLYMERASE SIGMA FACTOR SIGV"/>
    <property type="match status" value="1"/>
</dbReference>
<proteinExistence type="inferred from homology"/>
<evidence type="ECO:0000259" key="5">
    <source>
        <dbReference type="Pfam" id="PF04542"/>
    </source>
</evidence>